<evidence type="ECO:0000256" key="6">
    <source>
        <dbReference type="ARBA" id="ARBA00018638"/>
    </source>
</evidence>
<dbReference type="SUPFAM" id="SSF56601">
    <property type="entry name" value="beta-lactamase/transpeptidase-like"/>
    <property type="match status" value="1"/>
</dbReference>
<dbReference type="InterPro" id="IPR001264">
    <property type="entry name" value="Glyco_trans_51"/>
</dbReference>
<dbReference type="InterPro" id="IPR023346">
    <property type="entry name" value="Lysozyme-like_dom_sf"/>
</dbReference>
<dbReference type="PANTHER" id="PTHR32282">
    <property type="entry name" value="BINDING PROTEIN TRANSPEPTIDASE, PUTATIVE-RELATED"/>
    <property type="match status" value="1"/>
</dbReference>
<name>A0A212RFA3_RHOAC</name>
<keyword evidence="9" id="KW-0121">Carboxypeptidase</keyword>
<evidence type="ECO:0000256" key="9">
    <source>
        <dbReference type="ARBA" id="ARBA00022645"/>
    </source>
</evidence>
<keyword evidence="10" id="KW-0645">Protease</keyword>
<evidence type="ECO:0000256" key="16">
    <source>
        <dbReference type="ARBA" id="ARBA00022968"/>
    </source>
</evidence>
<evidence type="ECO:0000256" key="20">
    <source>
        <dbReference type="ARBA" id="ARBA00023251"/>
    </source>
</evidence>
<keyword evidence="12" id="KW-0808">Transferase</keyword>
<dbReference type="NCBIfam" id="TIGR02074">
    <property type="entry name" value="PBP_1a_fam"/>
    <property type="match status" value="1"/>
</dbReference>
<evidence type="ECO:0000256" key="14">
    <source>
        <dbReference type="ARBA" id="ARBA00022801"/>
    </source>
</evidence>
<dbReference type="GO" id="GO:0071555">
    <property type="term" value="P:cell wall organization"/>
    <property type="evidence" value="ECO:0007669"/>
    <property type="project" value="UniProtKB-KW"/>
</dbReference>
<evidence type="ECO:0000256" key="19">
    <source>
        <dbReference type="ARBA" id="ARBA00023136"/>
    </source>
</evidence>
<dbReference type="InterPro" id="IPR012338">
    <property type="entry name" value="Beta-lactam/transpept-like"/>
</dbReference>
<keyword evidence="15" id="KW-0133">Cell shape</keyword>
<keyword evidence="32" id="KW-1185">Reference proteome</keyword>
<evidence type="ECO:0000256" key="1">
    <source>
        <dbReference type="ARBA" id="ARBA00004249"/>
    </source>
</evidence>
<dbReference type="Pfam" id="PF17092">
    <property type="entry name" value="PCB_OB"/>
    <property type="match status" value="1"/>
</dbReference>
<evidence type="ECO:0000256" key="17">
    <source>
        <dbReference type="ARBA" id="ARBA00022984"/>
    </source>
</evidence>
<dbReference type="Gene3D" id="3.40.710.10">
    <property type="entry name" value="DD-peptidase/beta-lactamase superfamily"/>
    <property type="match status" value="2"/>
</dbReference>
<dbReference type="InterPro" id="IPR050396">
    <property type="entry name" value="Glycosyltr_51/Transpeptidase"/>
</dbReference>
<evidence type="ECO:0000256" key="7">
    <source>
        <dbReference type="ARBA" id="ARBA00022475"/>
    </source>
</evidence>
<dbReference type="FunFam" id="1.10.3810.10:FF:000003">
    <property type="entry name" value="Penicillin-binding protein 1a"/>
    <property type="match status" value="1"/>
</dbReference>
<dbReference type="InterPro" id="IPR031376">
    <property type="entry name" value="PCB_OB"/>
</dbReference>
<comment type="catalytic activity">
    <reaction evidence="25">
        <text>[GlcNAc-(1-&gt;4)-Mur2Ac(oyl-L-Ala-gamma-D-Glu-L-Lys-D-Ala-D-Ala)](n)-di-trans,octa-cis-undecaprenyl diphosphate + beta-D-GlcNAc-(1-&gt;4)-Mur2Ac(oyl-L-Ala-gamma-D-Glu-L-Lys-D-Ala-D-Ala)-di-trans,octa-cis-undecaprenyl diphosphate = [GlcNAc-(1-&gt;4)-Mur2Ac(oyl-L-Ala-gamma-D-Glu-L-Lys-D-Ala-D-Ala)](n+1)-di-trans,octa-cis-undecaprenyl diphosphate + di-trans,octa-cis-undecaprenyl diphosphate + H(+)</text>
        <dbReference type="Rhea" id="RHEA:23708"/>
        <dbReference type="Rhea" id="RHEA-COMP:9602"/>
        <dbReference type="Rhea" id="RHEA-COMP:9603"/>
        <dbReference type="ChEBI" id="CHEBI:15378"/>
        <dbReference type="ChEBI" id="CHEBI:58405"/>
        <dbReference type="ChEBI" id="CHEBI:60033"/>
        <dbReference type="ChEBI" id="CHEBI:78435"/>
        <dbReference type="EC" id="2.4.99.28"/>
    </reaction>
</comment>
<dbReference type="EC" id="2.4.99.28" evidence="24"/>
<evidence type="ECO:0000256" key="18">
    <source>
        <dbReference type="ARBA" id="ARBA00022989"/>
    </source>
</evidence>
<comment type="pathway">
    <text evidence="2">Cell wall biogenesis; peptidoglycan biosynthesis.</text>
</comment>
<protein>
    <recommendedName>
        <fullName evidence="6">Penicillin-binding protein 1A</fullName>
        <ecNumber evidence="24">2.4.99.28</ecNumber>
        <ecNumber evidence="5">3.4.16.4</ecNumber>
    </recommendedName>
</protein>
<sequence length="796" mass="87245">MFARFFAFLFAAGAIVFIVAAVGVGAAVYTFSKDLPDHTQLKDYEPPVMTRVHAADGSVVAEYAHERRLYIPANAIPKLVKEAFISAEDKNFYTHNGIDPEGMLRAVKVLVEGNKRMQGASTITQQVAKNFLLTPERSMERKIQEALLSVRIEQTYSKEKILELYLNKINLGLGSYGIAAAALNYFDKSVQELTLAEAAYLAGLPKAPNNYNPWRNHDAAVDRRNYVLNRMMENGYVSRADGEAAKAEPLVVNPRSVSANSFAAGYFVEEVRRELYDRYGDRKLYEGGLSVRTTLDPKMQLMARKALVDGLVRFDEAHGYRGPYKQINIGGDWGPALAEVPPLGDVTPWRLAVVLDVSDSGLRVGLQPAREKSGEVARAREIATLSADNARFLRKKLRQAFTVGDVIFVEPIDGRPGQVRLRQIPEISGAIVAMDPFTGRVFAMVGGFSFDQSVFNRATQAQRQPGSSFKPFVYATALDNGYTPSSVLQDEPIEIAQPDGSVWRPENFESGHYGSHTLRYGIEHSKNLMTVRLARDIGMPLIAETARRFGIYDNMAPLLSMSLGAGETTVIRMVSAYSMLANGGKQIKATLIDRIQDRWGHTIYRHDERECLGCDADRFSPDNEPKLVDKSEQVLDPLTAYQITSIMEGVIQRGTGVSLKELGRHLAGKTGTTNEAKDLWFIGYSPDLAVGVFLGYDKPRSMGDSAQAATYAAPIFRDFMKMALANKPDAPFRVPPGIKLISVDPKSGARASGQGSILEAFKPGTAPPDSYEGGGGQRNDAPANDNQVGGGTGGLY</sequence>
<evidence type="ECO:0000256" key="13">
    <source>
        <dbReference type="ARBA" id="ARBA00022692"/>
    </source>
</evidence>
<evidence type="ECO:0000256" key="5">
    <source>
        <dbReference type="ARBA" id="ARBA00012448"/>
    </source>
</evidence>
<dbReference type="GO" id="GO:0046677">
    <property type="term" value="P:response to antibiotic"/>
    <property type="evidence" value="ECO:0007669"/>
    <property type="project" value="UniProtKB-KW"/>
</dbReference>
<keyword evidence="17" id="KW-0573">Peptidoglycan synthesis</keyword>
<evidence type="ECO:0000256" key="12">
    <source>
        <dbReference type="ARBA" id="ARBA00022679"/>
    </source>
</evidence>
<evidence type="ECO:0000256" key="21">
    <source>
        <dbReference type="ARBA" id="ARBA00023268"/>
    </source>
</evidence>
<keyword evidence="20" id="KW-0046">Antibiotic resistance</keyword>
<feature type="domain" description="Penicillin-binding protein OB-like" evidence="30">
    <location>
        <begin position="320"/>
        <end position="427"/>
    </location>
</feature>
<dbReference type="GO" id="GO:0009002">
    <property type="term" value="F:serine-type D-Ala-D-Ala carboxypeptidase activity"/>
    <property type="evidence" value="ECO:0007669"/>
    <property type="project" value="UniProtKB-EC"/>
</dbReference>
<dbReference type="Pfam" id="PF00912">
    <property type="entry name" value="Transgly"/>
    <property type="match status" value="1"/>
</dbReference>
<keyword evidence="18" id="KW-1133">Transmembrane helix</keyword>
<dbReference type="Proteomes" id="UP000198418">
    <property type="component" value="Unassembled WGS sequence"/>
</dbReference>
<keyword evidence="8" id="KW-0997">Cell inner membrane</keyword>
<dbReference type="Pfam" id="PF00905">
    <property type="entry name" value="Transpeptidase"/>
    <property type="match status" value="1"/>
</dbReference>
<reference evidence="32" key="1">
    <citation type="submission" date="2017-06" db="EMBL/GenBank/DDBJ databases">
        <authorList>
            <person name="Varghese N."/>
            <person name="Submissions S."/>
        </authorList>
    </citation>
    <scope>NUCLEOTIDE SEQUENCE [LARGE SCALE GENOMIC DNA]</scope>
    <source>
        <strain evidence="32">DSM 137</strain>
    </source>
</reference>
<accession>A0A212RFA3</accession>
<comment type="similarity">
    <text evidence="4">In the N-terminal section; belongs to the glycosyltransferase 51 family.</text>
</comment>
<proteinExistence type="inferred from homology"/>
<feature type="region of interest" description="Disordered" evidence="27">
    <location>
        <begin position="751"/>
        <end position="796"/>
    </location>
</feature>
<evidence type="ECO:0000256" key="2">
    <source>
        <dbReference type="ARBA" id="ARBA00004752"/>
    </source>
</evidence>
<dbReference type="InterPro" id="IPR001460">
    <property type="entry name" value="PCN-bd_Tpept"/>
</dbReference>
<organism evidence="31 32">
    <name type="scientific">Rhodoblastus acidophilus</name>
    <name type="common">Rhodopseudomonas acidophila</name>
    <dbReference type="NCBI Taxonomy" id="1074"/>
    <lineage>
        <taxon>Bacteria</taxon>
        <taxon>Pseudomonadati</taxon>
        <taxon>Pseudomonadota</taxon>
        <taxon>Alphaproteobacteria</taxon>
        <taxon>Hyphomicrobiales</taxon>
        <taxon>Rhodoblastaceae</taxon>
        <taxon>Rhodoblastus</taxon>
    </lineage>
</organism>
<dbReference type="EMBL" id="FYDG01000004">
    <property type="protein sequence ID" value="SNB71027.1"/>
    <property type="molecule type" value="Genomic_DNA"/>
</dbReference>
<dbReference type="GO" id="GO:0006508">
    <property type="term" value="P:proteolysis"/>
    <property type="evidence" value="ECO:0007669"/>
    <property type="project" value="UniProtKB-KW"/>
</dbReference>
<evidence type="ECO:0000256" key="26">
    <source>
        <dbReference type="ARBA" id="ARBA00060592"/>
    </source>
</evidence>
<keyword evidence="16" id="KW-0735">Signal-anchor</keyword>
<dbReference type="GO" id="GO:0009252">
    <property type="term" value="P:peptidoglycan biosynthetic process"/>
    <property type="evidence" value="ECO:0007669"/>
    <property type="project" value="UniProtKB-UniPathway"/>
</dbReference>
<comment type="catalytic activity">
    <reaction evidence="23">
        <text>Preferential cleavage: (Ac)2-L-Lys-D-Ala-|-D-Ala. Also transpeptidation of peptidyl-alanyl moieties that are N-acyl substituents of D-alanine.</text>
        <dbReference type="EC" id="3.4.16.4"/>
    </reaction>
</comment>
<dbReference type="PANTHER" id="PTHR32282:SF27">
    <property type="entry name" value="PENICILLIN-BINDING PROTEIN 1A"/>
    <property type="match status" value="1"/>
</dbReference>
<dbReference type="GO" id="GO:0030288">
    <property type="term" value="C:outer membrane-bounded periplasmic space"/>
    <property type="evidence" value="ECO:0007669"/>
    <property type="project" value="TreeGrafter"/>
</dbReference>
<dbReference type="GO" id="GO:0008955">
    <property type="term" value="F:peptidoglycan glycosyltransferase activity"/>
    <property type="evidence" value="ECO:0007669"/>
    <property type="project" value="UniProtKB-EC"/>
</dbReference>
<evidence type="ECO:0000259" key="30">
    <source>
        <dbReference type="Pfam" id="PF17092"/>
    </source>
</evidence>
<feature type="domain" description="Penicillin-binding protein transpeptidase" evidence="28">
    <location>
        <begin position="429"/>
        <end position="721"/>
    </location>
</feature>
<evidence type="ECO:0000313" key="32">
    <source>
        <dbReference type="Proteomes" id="UP000198418"/>
    </source>
</evidence>
<keyword evidence="22" id="KW-0961">Cell wall biogenesis/degradation</keyword>
<evidence type="ECO:0000256" key="11">
    <source>
        <dbReference type="ARBA" id="ARBA00022676"/>
    </source>
</evidence>
<evidence type="ECO:0000256" key="4">
    <source>
        <dbReference type="ARBA" id="ARBA00007739"/>
    </source>
</evidence>
<evidence type="ECO:0000259" key="28">
    <source>
        <dbReference type="Pfam" id="PF00905"/>
    </source>
</evidence>
<keyword evidence="14" id="KW-0378">Hydrolase</keyword>
<evidence type="ECO:0000256" key="25">
    <source>
        <dbReference type="ARBA" id="ARBA00049902"/>
    </source>
</evidence>
<evidence type="ECO:0000259" key="29">
    <source>
        <dbReference type="Pfam" id="PF00912"/>
    </source>
</evidence>
<keyword evidence="11" id="KW-0328">Glycosyltransferase</keyword>
<keyword evidence="7" id="KW-1003">Cell membrane</keyword>
<feature type="domain" description="Glycosyl transferase family 51" evidence="29">
    <location>
        <begin position="57"/>
        <end position="231"/>
    </location>
</feature>
<evidence type="ECO:0000256" key="22">
    <source>
        <dbReference type="ARBA" id="ARBA00023316"/>
    </source>
</evidence>
<dbReference type="UniPathway" id="UPA00219"/>
<evidence type="ECO:0000256" key="10">
    <source>
        <dbReference type="ARBA" id="ARBA00022670"/>
    </source>
</evidence>
<dbReference type="AlphaFoldDB" id="A0A212RFA3"/>
<gene>
    <name evidence="31" type="ORF">SAMN06265338_10472</name>
</gene>
<keyword evidence="19" id="KW-0472">Membrane</keyword>
<dbReference type="SUPFAM" id="SSF53955">
    <property type="entry name" value="Lysozyme-like"/>
    <property type="match status" value="1"/>
</dbReference>
<evidence type="ECO:0000256" key="24">
    <source>
        <dbReference type="ARBA" id="ARBA00044770"/>
    </source>
</evidence>
<dbReference type="EC" id="3.4.16.4" evidence="5"/>
<dbReference type="GO" id="GO:0008360">
    <property type="term" value="P:regulation of cell shape"/>
    <property type="evidence" value="ECO:0007669"/>
    <property type="project" value="UniProtKB-KW"/>
</dbReference>
<keyword evidence="13" id="KW-0812">Transmembrane</keyword>
<evidence type="ECO:0000256" key="27">
    <source>
        <dbReference type="SAM" id="MobiDB-lite"/>
    </source>
</evidence>
<evidence type="ECO:0000256" key="15">
    <source>
        <dbReference type="ARBA" id="ARBA00022960"/>
    </source>
</evidence>
<evidence type="ECO:0000313" key="31">
    <source>
        <dbReference type="EMBL" id="SNB71027.1"/>
    </source>
</evidence>
<dbReference type="Gene3D" id="1.10.3810.10">
    <property type="entry name" value="Biosynthetic peptidoglycan transglycosylase-like"/>
    <property type="match status" value="1"/>
</dbReference>
<evidence type="ECO:0000256" key="3">
    <source>
        <dbReference type="ARBA" id="ARBA00007090"/>
    </source>
</evidence>
<dbReference type="InterPro" id="IPR036950">
    <property type="entry name" value="PBP_transglycosylase"/>
</dbReference>
<evidence type="ECO:0000256" key="23">
    <source>
        <dbReference type="ARBA" id="ARBA00034000"/>
    </source>
</evidence>
<keyword evidence="21" id="KW-0511">Multifunctional enzyme</keyword>
<evidence type="ECO:0000256" key="8">
    <source>
        <dbReference type="ARBA" id="ARBA00022519"/>
    </source>
</evidence>
<comment type="subcellular location">
    <subcellularLocation>
        <location evidence="1">Cell inner membrane</location>
        <topology evidence="1">Single-pass type II membrane protein</topology>
    </subcellularLocation>
</comment>
<dbReference type="GO" id="GO:0008658">
    <property type="term" value="F:penicillin binding"/>
    <property type="evidence" value="ECO:0007669"/>
    <property type="project" value="InterPro"/>
</dbReference>
<dbReference type="GO" id="GO:0005886">
    <property type="term" value="C:plasma membrane"/>
    <property type="evidence" value="ECO:0007669"/>
    <property type="project" value="UniProtKB-SubCell"/>
</dbReference>
<comment type="similarity">
    <text evidence="3">In the C-terminal section; belongs to the transpeptidase family.</text>
</comment>
<comment type="pathway">
    <text evidence="26">Glycan biosynthesis.</text>
</comment>